<protein>
    <submittedName>
        <fullName evidence="3">WecB/TagA/CpsF family glycosyltransferase</fullName>
    </submittedName>
</protein>
<dbReference type="InterPro" id="IPR004629">
    <property type="entry name" value="WecG_TagA_CpsF"/>
</dbReference>
<reference evidence="3 4" key="1">
    <citation type="submission" date="2020-04" db="EMBL/GenBank/DDBJ databases">
        <title>Flammeovirga sp. SR4, a novel species isolated from seawater.</title>
        <authorList>
            <person name="Wang X."/>
        </authorList>
    </citation>
    <scope>NUCLEOTIDE SEQUENCE [LARGE SCALE GENOMIC DNA]</scope>
    <source>
        <strain evidence="3 4">ATCC 23126</strain>
    </source>
</reference>
<evidence type="ECO:0000313" key="3">
    <source>
        <dbReference type="EMBL" id="NME72220.1"/>
    </source>
</evidence>
<keyword evidence="4" id="KW-1185">Reference proteome</keyword>
<dbReference type="AlphaFoldDB" id="A0A7X9XCX9"/>
<evidence type="ECO:0000256" key="2">
    <source>
        <dbReference type="ARBA" id="ARBA00022679"/>
    </source>
</evidence>
<sequence length="236" mass="27506">MELLNFNVYDRSLEELPMNKEKLIINTINPHSYIVSKSDSNFNKALKNSDILLPDGIGIVKAMKLVHRKEIDKIAGADLHEYLLEYVNSNNGTVFYLGASQNTLEKIFNKYSNITVRYYSPPYKDKFSLQDQKIMIDKINQIKPDVLFLGMTAPKQEKWLNENKTFIDFKVAASIGAVFDFYAGTVKRPSPFWIDLGLEWLPRLLKEPKRLWRRNFISTPLFIFDVFKEKLSKKNK</sequence>
<dbReference type="PANTHER" id="PTHR34136:SF1">
    <property type="entry name" value="UDP-N-ACETYL-D-MANNOSAMINURONIC ACID TRANSFERASE"/>
    <property type="match status" value="1"/>
</dbReference>
<dbReference type="RefSeq" id="WP_169660414.1">
    <property type="nucleotide sequence ID" value="NZ_JABANE010000144.1"/>
</dbReference>
<keyword evidence="2 3" id="KW-0808">Transferase</keyword>
<comment type="caution">
    <text evidence="3">The sequence shown here is derived from an EMBL/GenBank/DDBJ whole genome shotgun (WGS) entry which is preliminary data.</text>
</comment>
<dbReference type="CDD" id="cd06533">
    <property type="entry name" value="Glyco_transf_WecG_TagA"/>
    <property type="match status" value="1"/>
</dbReference>
<dbReference type="NCBIfam" id="TIGR00696">
    <property type="entry name" value="wecG_tagA_cpsF"/>
    <property type="match status" value="1"/>
</dbReference>
<organism evidence="3 4">
    <name type="scientific">Flammeovirga aprica JL-4</name>
    <dbReference type="NCBI Taxonomy" id="694437"/>
    <lineage>
        <taxon>Bacteria</taxon>
        <taxon>Pseudomonadati</taxon>
        <taxon>Bacteroidota</taxon>
        <taxon>Cytophagia</taxon>
        <taxon>Cytophagales</taxon>
        <taxon>Flammeovirgaceae</taxon>
        <taxon>Flammeovirga</taxon>
    </lineage>
</organism>
<accession>A0A7X9XCX9</accession>
<dbReference type="Pfam" id="PF03808">
    <property type="entry name" value="Glyco_tran_WecG"/>
    <property type="match status" value="1"/>
</dbReference>
<dbReference type="EMBL" id="JABANE010000144">
    <property type="protein sequence ID" value="NME72220.1"/>
    <property type="molecule type" value="Genomic_DNA"/>
</dbReference>
<evidence type="ECO:0000313" key="4">
    <source>
        <dbReference type="Proteomes" id="UP000576082"/>
    </source>
</evidence>
<name>A0A7X9XCX9_9BACT</name>
<proteinExistence type="predicted"/>
<keyword evidence="1" id="KW-0328">Glycosyltransferase</keyword>
<evidence type="ECO:0000256" key="1">
    <source>
        <dbReference type="ARBA" id="ARBA00022676"/>
    </source>
</evidence>
<gene>
    <name evidence="3" type="ORF">HHU12_29945</name>
</gene>
<dbReference type="Proteomes" id="UP000576082">
    <property type="component" value="Unassembled WGS sequence"/>
</dbReference>
<dbReference type="PANTHER" id="PTHR34136">
    <property type="match status" value="1"/>
</dbReference>
<dbReference type="GO" id="GO:0016758">
    <property type="term" value="F:hexosyltransferase activity"/>
    <property type="evidence" value="ECO:0007669"/>
    <property type="project" value="TreeGrafter"/>
</dbReference>